<gene>
    <name evidence="7" type="primary">ULP1D</name>
    <name evidence="7" type="ORF">CR513_34271</name>
</gene>
<keyword evidence="3" id="KW-0378">Hydrolase</keyword>
<dbReference type="GO" id="GO:0006508">
    <property type="term" value="P:proteolysis"/>
    <property type="evidence" value="ECO:0007669"/>
    <property type="project" value="UniProtKB-KW"/>
</dbReference>
<dbReference type="SUPFAM" id="SSF54001">
    <property type="entry name" value="Cysteine proteinases"/>
    <property type="match status" value="1"/>
</dbReference>
<feature type="non-terminal residue" evidence="7">
    <location>
        <position position="1"/>
    </location>
</feature>
<dbReference type="PANTHER" id="PTHR46915">
    <property type="entry name" value="UBIQUITIN-LIKE PROTEASE 4-RELATED"/>
    <property type="match status" value="1"/>
</dbReference>
<proteinExistence type="inferred from homology"/>
<feature type="compositionally biased region" description="Polar residues" evidence="5">
    <location>
        <begin position="1"/>
        <end position="10"/>
    </location>
</feature>
<feature type="compositionally biased region" description="Polar residues" evidence="5">
    <location>
        <begin position="111"/>
        <end position="123"/>
    </location>
</feature>
<feature type="region of interest" description="Disordered" evidence="5">
    <location>
        <begin position="99"/>
        <end position="136"/>
    </location>
</feature>
<keyword evidence="8" id="KW-1185">Reference proteome</keyword>
<dbReference type="PROSITE" id="PS50600">
    <property type="entry name" value="ULP_PROTEASE"/>
    <property type="match status" value="1"/>
</dbReference>
<comment type="similarity">
    <text evidence="1">Belongs to the peptidase C48 family.</text>
</comment>
<organism evidence="7 8">
    <name type="scientific">Mucuna pruriens</name>
    <name type="common">Velvet bean</name>
    <name type="synonym">Dolichos pruriens</name>
    <dbReference type="NCBI Taxonomy" id="157652"/>
    <lineage>
        <taxon>Eukaryota</taxon>
        <taxon>Viridiplantae</taxon>
        <taxon>Streptophyta</taxon>
        <taxon>Embryophyta</taxon>
        <taxon>Tracheophyta</taxon>
        <taxon>Spermatophyta</taxon>
        <taxon>Magnoliopsida</taxon>
        <taxon>eudicotyledons</taxon>
        <taxon>Gunneridae</taxon>
        <taxon>Pentapetalae</taxon>
        <taxon>rosids</taxon>
        <taxon>fabids</taxon>
        <taxon>Fabales</taxon>
        <taxon>Fabaceae</taxon>
        <taxon>Papilionoideae</taxon>
        <taxon>50 kb inversion clade</taxon>
        <taxon>NPAAA clade</taxon>
        <taxon>indigoferoid/millettioid clade</taxon>
        <taxon>Phaseoleae</taxon>
        <taxon>Mucuna</taxon>
    </lineage>
</organism>
<dbReference type="PANTHER" id="PTHR46915:SF2">
    <property type="entry name" value="UBIQUITIN-LIKE PROTEASE 4"/>
    <property type="match status" value="1"/>
</dbReference>
<evidence type="ECO:0000256" key="2">
    <source>
        <dbReference type="ARBA" id="ARBA00022670"/>
    </source>
</evidence>
<name>A0A371G255_MUCPR</name>
<dbReference type="STRING" id="157652.A0A371G255"/>
<evidence type="ECO:0000256" key="4">
    <source>
        <dbReference type="ARBA" id="ARBA00022807"/>
    </source>
</evidence>
<evidence type="ECO:0000259" key="6">
    <source>
        <dbReference type="PROSITE" id="PS50600"/>
    </source>
</evidence>
<evidence type="ECO:0000256" key="3">
    <source>
        <dbReference type="ARBA" id="ARBA00022801"/>
    </source>
</evidence>
<evidence type="ECO:0000313" key="8">
    <source>
        <dbReference type="Proteomes" id="UP000257109"/>
    </source>
</evidence>
<sequence>MEKEQQQQGPLSIDWSLLLDKPSPPRELVVVPSSAMASDQPPADDLDAVPDHKLKESILSKKRTLDVTGKNLPDAGAKLRATIDRYQQELSRRELKRLRQEVDEDRKPQHGQATSSSAVSEGVSNDLREENLSSQALPQSSFASSFVKKMEDNTNCTASDAFRKETSHFKCCDNQKIQDNGEPKRRKRFRPSSRQLQFQCPSKLSKCDTLSDGKTCRATSTFSLWNIGRDLSRCYPKVSTSSSNHHHLLQKTIHMISSSAPFSTYAEDGGRYGLKDASQAIQLDGSRSRKGKPIVLDVDDDDDDDDEAAHIVEKTENKFAEYLKEAKIYFPSRDDPECVEICYTDTDCLAPEGYLTSTIMNFYIQYLQQQASLTNRSLSDYHFFNTYFYKKLKEAVSYKQSDRAMIFAKFRRWWKGVNIFQKAYVLIPIHE</sequence>
<dbReference type="InterPro" id="IPR038765">
    <property type="entry name" value="Papain-like_cys_pep_sf"/>
</dbReference>
<dbReference type="OrthoDB" id="442460at2759"/>
<dbReference type="Pfam" id="PF02902">
    <property type="entry name" value="Peptidase_C48"/>
    <property type="match status" value="1"/>
</dbReference>
<dbReference type="GO" id="GO:0016926">
    <property type="term" value="P:protein desumoylation"/>
    <property type="evidence" value="ECO:0007669"/>
    <property type="project" value="UniProtKB-ARBA"/>
</dbReference>
<evidence type="ECO:0000313" key="7">
    <source>
        <dbReference type="EMBL" id="RDX84639.1"/>
    </source>
</evidence>
<feature type="domain" description="Ubiquitin-like protease family profile" evidence="6">
    <location>
        <begin position="339"/>
        <end position="431"/>
    </location>
</feature>
<dbReference type="GO" id="GO:0008234">
    <property type="term" value="F:cysteine-type peptidase activity"/>
    <property type="evidence" value="ECO:0007669"/>
    <property type="project" value="UniProtKB-KW"/>
</dbReference>
<dbReference type="Gene3D" id="3.40.395.10">
    <property type="entry name" value="Adenoviral Proteinase, Chain A"/>
    <property type="match status" value="1"/>
</dbReference>
<reference evidence="7" key="1">
    <citation type="submission" date="2018-05" db="EMBL/GenBank/DDBJ databases">
        <title>Draft genome of Mucuna pruriens seed.</title>
        <authorList>
            <person name="Nnadi N.E."/>
            <person name="Vos R."/>
            <person name="Hasami M.H."/>
            <person name="Devisetty U.K."/>
            <person name="Aguiy J.C."/>
        </authorList>
    </citation>
    <scope>NUCLEOTIDE SEQUENCE [LARGE SCALE GENOMIC DNA]</scope>
    <source>
        <strain evidence="7">JCA_2017</strain>
    </source>
</reference>
<feature type="region of interest" description="Disordered" evidence="5">
    <location>
        <begin position="174"/>
        <end position="193"/>
    </location>
</feature>
<protein>
    <submittedName>
        <fullName evidence="7">Ubiquitin-like-specific protease 1D</fullName>
    </submittedName>
</protein>
<feature type="region of interest" description="Disordered" evidence="5">
    <location>
        <begin position="1"/>
        <end position="20"/>
    </location>
</feature>
<comment type="caution">
    <text evidence="7">The sequence shown here is derived from an EMBL/GenBank/DDBJ whole genome shotgun (WGS) entry which is preliminary data.</text>
</comment>
<keyword evidence="2 7" id="KW-0645">Protease</keyword>
<dbReference type="InterPro" id="IPR003653">
    <property type="entry name" value="Peptidase_C48_C"/>
</dbReference>
<evidence type="ECO:0000256" key="5">
    <source>
        <dbReference type="SAM" id="MobiDB-lite"/>
    </source>
</evidence>
<keyword evidence="4" id="KW-0788">Thiol protease</keyword>
<accession>A0A371G255</accession>
<feature type="region of interest" description="Disordered" evidence="5">
    <location>
        <begin position="32"/>
        <end position="52"/>
    </location>
</feature>
<dbReference type="AlphaFoldDB" id="A0A371G255"/>
<feature type="compositionally biased region" description="Basic and acidic residues" evidence="5">
    <location>
        <begin position="99"/>
        <end position="108"/>
    </location>
</feature>
<dbReference type="EMBL" id="QJKJ01006988">
    <property type="protein sequence ID" value="RDX84639.1"/>
    <property type="molecule type" value="Genomic_DNA"/>
</dbReference>
<dbReference type="Proteomes" id="UP000257109">
    <property type="component" value="Unassembled WGS sequence"/>
</dbReference>
<evidence type="ECO:0000256" key="1">
    <source>
        <dbReference type="ARBA" id="ARBA00005234"/>
    </source>
</evidence>
<feature type="non-terminal residue" evidence="7">
    <location>
        <position position="431"/>
    </location>
</feature>